<evidence type="ECO:0000313" key="6">
    <source>
        <dbReference type="Proteomes" id="UP001529510"/>
    </source>
</evidence>
<proteinExistence type="predicted"/>
<accession>A0ABD0MDE9</accession>
<evidence type="ECO:0000256" key="3">
    <source>
        <dbReference type="SAM" id="MobiDB-lite"/>
    </source>
</evidence>
<evidence type="ECO:0000259" key="4">
    <source>
        <dbReference type="PROSITE" id="PS50158"/>
    </source>
</evidence>
<comment type="caution">
    <text evidence="5">The sequence shown here is derived from an EMBL/GenBank/DDBJ whole genome shotgun (WGS) entry which is preliminary data.</text>
</comment>
<feature type="compositionally biased region" description="Basic residues" evidence="3">
    <location>
        <begin position="456"/>
        <end position="469"/>
    </location>
</feature>
<keyword evidence="6" id="KW-1185">Reference proteome</keyword>
<keyword evidence="2" id="KW-0175">Coiled coil</keyword>
<feature type="non-terminal residue" evidence="5">
    <location>
        <position position="1"/>
    </location>
</feature>
<feature type="region of interest" description="Disordered" evidence="3">
    <location>
        <begin position="451"/>
        <end position="478"/>
    </location>
</feature>
<keyword evidence="1" id="KW-0863">Zinc-finger</keyword>
<dbReference type="Proteomes" id="UP001529510">
    <property type="component" value="Unassembled WGS sequence"/>
</dbReference>
<feature type="coiled-coil region" evidence="2">
    <location>
        <begin position="358"/>
        <end position="389"/>
    </location>
</feature>
<keyword evidence="1" id="KW-0479">Metal-binding</keyword>
<dbReference type="GO" id="GO:0008270">
    <property type="term" value="F:zinc ion binding"/>
    <property type="evidence" value="ECO:0007669"/>
    <property type="project" value="UniProtKB-KW"/>
</dbReference>
<evidence type="ECO:0000256" key="1">
    <source>
        <dbReference type="PROSITE-ProRule" id="PRU00047"/>
    </source>
</evidence>
<dbReference type="SUPFAM" id="SSF57756">
    <property type="entry name" value="Retrovirus zinc finger-like domains"/>
    <property type="match status" value="1"/>
</dbReference>
<dbReference type="SMART" id="SM00343">
    <property type="entry name" value="ZnF_C2HC"/>
    <property type="match status" value="1"/>
</dbReference>
<dbReference type="InterPro" id="IPR001878">
    <property type="entry name" value="Znf_CCHC"/>
</dbReference>
<name>A0ABD0MDE9_CIRMR</name>
<keyword evidence="1" id="KW-0862">Zinc</keyword>
<organism evidence="5 6">
    <name type="scientific">Cirrhinus mrigala</name>
    <name type="common">Mrigala</name>
    <dbReference type="NCBI Taxonomy" id="683832"/>
    <lineage>
        <taxon>Eukaryota</taxon>
        <taxon>Metazoa</taxon>
        <taxon>Chordata</taxon>
        <taxon>Craniata</taxon>
        <taxon>Vertebrata</taxon>
        <taxon>Euteleostomi</taxon>
        <taxon>Actinopterygii</taxon>
        <taxon>Neopterygii</taxon>
        <taxon>Teleostei</taxon>
        <taxon>Ostariophysi</taxon>
        <taxon>Cypriniformes</taxon>
        <taxon>Cyprinidae</taxon>
        <taxon>Labeoninae</taxon>
        <taxon>Labeonini</taxon>
        <taxon>Cirrhinus</taxon>
    </lineage>
</organism>
<dbReference type="EMBL" id="JAMKFB020000713">
    <property type="protein sequence ID" value="KAL0148067.1"/>
    <property type="molecule type" value="Genomic_DNA"/>
</dbReference>
<evidence type="ECO:0000313" key="5">
    <source>
        <dbReference type="EMBL" id="KAL0148067.1"/>
    </source>
</evidence>
<feature type="compositionally biased region" description="Basic and acidic residues" evidence="3">
    <location>
        <begin position="116"/>
        <end position="128"/>
    </location>
</feature>
<reference evidence="5 6" key="1">
    <citation type="submission" date="2024-05" db="EMBL/GenBank/DDBJ databases">
        <title>Genome sequencing and assembly of Indian major carp, Cirrhinus mrigala (Hamilton, 1822).</title>
        <authorList>
            <person name="Mohindra V."/>
            <person name="Chowdhury L.M."/>
            <person name="Lal K."/>
            <person name="Jena J.K."/>
        </authorList>
    </citation>
    <scope>NUCLEOTIDE SEQUENCE [LARGE SCALE GENOMIC DNA]</scope>
    <source>
        <strain evidence="5">CM1030</strain>
        <tissue evidence="5">Blood</tissue>
    </source>
</reference>
<protein>
    <recommendedName>
        <fullName evidence="4">CCHC-type domain-containing protein</fullName>
    </recommendedName>
</protein>
<feature type="compositionally biased region" description="Basic and acidic residues" evidence="3">
    <location>
        <begin position="148"/>
        <end position="158"/>
    </location>
</feature>
<dbReference type="InterPro" id="IPR036875">
    <property type="entry name" value="Znf_CCHC_sf"/>
</dbReference>
<evidence type="ECO:0000256" key="2">
    <source>
        <dbReference type="SAM" id="Coils"/>
    </source>
</evidence>
<sequence length="581" mass="65569">QRKRKSCFLNHPRLPPEGQFPILKGMVEVSGEMQMEGQVELEEKMKPDVKSRQRKGGEEYLPLDCYKQARIALEMMKTNQEGKTGYEEVLEEMGRKEKEVEAQVEAMEQDIETKMKESGRKIQEENKLERRKSKLFDSNEDVNEGEESFDKGKWDQGREKGTLRPLGAQLPILIKGAQGQYVPWASQDLEGLVTRIPDIHEGTGKWIRVFEEETMGKLLAVGDIKALLAKTVGGAKMGEILQTASLDRAVNSHNMDGIIFDAFRPAVWQALRAEYPIRLDPKSLKGDELKETENPTTYVQRQLKRWKQETEGNPETDPLMATLFRQAVIDAMPPAVKCRLEDVVGLTSKTHKEFCDHVSHAVEQFRKNEQKLKNQEKELQRKLTQLQLEEPTKKNKKKIQASVKKEEAEQMSVMSPVSAPPPTIQPNPPTAIPLTAHLIPVPIINVYTQQPGPMGWRKRPAQRGQRGRGRPTTGPPGLCWGCGQPGHSKIDCPNNPWQQHPQGARGENWPQPNRGTVQGPVNPWGGPNQVIRASAAQAFLCASFFYAPRFVGQEVGVCTRDEGASLSLRHQREPRISGMYY</sequence>
<dbReference type="PROSITE" id="PS50158">
    <property type="entry name" value="ZF_CCHC"/>
    <property type="match status" value="1"/>
</dbReference>
<dbReference type="AlphaFoldDB" id="A0ABD0MDE9"/>
<feature type="compositionally biased region" description="Acidic residues" evidence="3">
    <location>
        <begin position="138"/>
        <end position="147"/>
    </location>
</feature>
<feature type="domain" description="CCHC-type" evidence="4">
    <location>
        <begin position="479"/>
        <end position="494"/>
    </location>
</feature>
<feature type="region of interest" description="Disordered" evidence="3">
    <location>
        <begin position="116"/>
        <end position="158"/>
    </location>
</feature>
<gene>
    <name evidence="5" type="ORF">M9458_056607</name>
</gene>